<keyword evidence="5" id="KW-0472">Membrane</keyword>
<evidence type="ECO:0000256" key="2">
    <source>
        <dbReference type="ARBA" id="ARBA00023180"/>
    </source>
</evidence>
<keyword evidence="5" id="KW-0812">Transmembrane</keyword>
<dbReference type="Gene3D" id="3.40.630.10">
    <property type="entry name" value="Zn peptidases"/>
    <property type="match status" value="1"/>
</dbReference>
<dbReference type="PROSITE" id="PS52035">
    <property type="entry name" value="PEPTIDASE_M14"/>
    <property type="match status" value="1"/>
</dbReference>
<comment type="caution">
    <text evidence="7">The sequence shown here is derived from an EMBL/GenBank/DDBJ whole genome shotgun (WGS) entry which is preliminary data.</text>
</comment>
<dbReference type="InterPro" id="IPR000834">
    <property type="entry name" value="Peptidase_M14"/>
</dbReference>
<dbReference type="Pfam" id="PF13620">
    <property type="entry name" value="CarboxypepD_reg"/>
    <property type="match status" value="1"/>
</dbReference>
<dbReference type="SUPFAM" id="SSF53187">
    <property type="entry name" value="Zn-dependent exopeptidases"/>
    <property type="match status" value="1"/>
</dbReference>
<dbReference type="GO" id="GO:0005615">
    <property type="term" value="C:extracellular space"/>
    <property type="evidence" value="ECO:0007669"/>
    <property type="project" value="TreeGrafter"/>
</dbReference>
<evidence type="ECO:0000313" key="7">
    <source>
        <dbReference type="EMBL" id="KAG8239376.1"/>
    </source>
</evidence>
<comment type="similarity">
    <text evidence="1 3">Belongs to the peptidase M14 family.</text>
</comment>
<evidence type="ECO:0000256" key="5">
    <source>
        <dbReference type="SAM" id="Phobius"/>
    </source>
</evidence>
<gene>
    <name evidence="7" type="ORF">J437_LFUL019133</name>
</gene>
<accession>A0A8K0P9W0</accession>
<feature type="compositionally biased region" description="Basic and acidic residues" evidence="4">
    <location>
        <begin position="90"/>
        <end position="104"/>
    </location>
</feature>
<dbReference type="PANTHER" id="PTHR11532:SF57">
    <property type="entry name" value="CARBOXYPEPTIDASE D, B"/>
    <property type="match status" value="1"/>
</dbReference>
<sequence>MKQRDIYVLEISPNNRILGKEDKKGAPSGHCPSVAFVGGLRGGSEGAVGKEILLRLAEHLLDPEYPEMKAKVLILPDVNPDAVYETRSKVENNCDGESDPKEGSNHNGVDLDSDFSDNSDCQPETKVLMKWMENIQPSVTVILRSGSPHVTLPPYKKQPYEDTKKKPRKYHDLALKHVADLYVKEHKTMRQEYSSCGNLSDKAVFENGIVMGKNWKPHDGSFLDFCYFKTSTLPIEVFMDCCSYPEQSRLSEIWEENKSSMMAMISDSWKGLHGFIVDELSHPITGAIIAMNGSSQITKAIWKDGEFWRPMPPGTYVLTASAPNFMPTTKIVQVADTSVPQSEKVQVVITLVRDQRVFGLPRMIFIMLTGFVFMFIIAVLLAAYTTCKKRRRLGKYNFYPLPEKHTLFEEDDGESEIFRRPLKEDMETARRPFHDDDEDESSTDDDEDVDILMHASREWSKVQQ</sequence>
<dbReference type="Pfam" id="PF00246">
    <property type="entry name" value="Peptidase_M14"/>
    <property type="match status" value="1"/>
</dbReference>
<dbReference type="Gene3D" id="2.60.40.1120">
    <property type="entry name" value="Carboxypeptidase-like, regulatory domain"/>
    <property type="match status" value="1"/>
</dbReference>
<organism evidence="7 8">
    <name type="scientific">Ladona fulva</name>
    <name type="common">Scarce chaser dragonfly</name>
    <name type="synonym">Libellula fulva</name>
    <dbReference type="NCBI Taxonomy" id="123851"/>
    <lineage>
        <taxon>Eukaryota</taxon>
        <taxon>Metazoa</taxon>
        <taxon>Ecdysozoa</taxon>
        <taxon>Arthropoda</taxon>
        <taxon>Hexapoda</taxon>
        <taxon>Insecta</taxon>
        <taxon>Pterygota</taxon>
        <taxon>Palaeoptera</taxon>
        <taxon>Odonata</taxon>
        <taxon>Epiprocta</taxon>
        <taxon>Anisoptera</taxon>
        <taxon>Libelluloidea</taxon>
        <taxon>Libellulidae</taxon>
        <taxon>Ladona</taxon>
    </lineage>
</organism>
<evidence type="ECO:0000256" key="4">
    <source>
        <dbReference type="SAM" id="MobiDB-lite"/>
    </source>
</evidence>
<keyword evidence="8" id="KW-1185">Reference proteome</keyword>
<dbReference type="OrthoDB" id="10249045at2759"/>
<dbReference type="PANTHER" id="PTHR11532">
    <property type="entry name" value="PROTEASE M14 CARBOXYPEPTIDASE"/>
    <property type="match status" value="1"/>
</dbReference>
<feature type="region of interest" description="Disordered" evidence="4">
    <location>
        <begin position="90"/>
        <end position="118"/>
    </location>
</feature>
<protein>
    <recommendedName>
        <fullName evidence="6">Peptidase M14 domain-containing protein</fullName>
    </recommendedName>
</protein>
<dbReference type="GO" id="GO:0008270">
    <property type="term" value="F:zinc ion binding"/>
    <property type="evidence" value="ECO:0007669"/>
    <property type="project" value="InterPro"/>
</dbReference>
<evidence type="ECO:0000313" key="8">
    <source>
        <dbReference type="Proteomes" id="UP000792457"/>
    </source>
</evidence>
<evidence type="ECO:0000259" key="6">
    <source>
        <dbReference type="PROSITE" id="PS52035"/>
    </source>
</evidence>
<feature type="compositionally biased region" description="Acidic residues" evidence="4">
    <location>
        <begin position="435"/>
        <end position="449"/>
    </location>
</feature>
<dbReference type="GO" id="GO:0004181">
    <property type="term" value="F:metallocarboxypeptidase activity"/>
    <property type="evidence" value="ECO:0007669"/>
    <property type="project" value="InterPro"/>
</dbReference>
<dbReference type="InterPro" id="IPR050753">
    <property type="entry name" value="Peptidase_M14_domain"/>
</dbReference>
<dbReference type="Proteomes" id="UP000792457">
    <property type="component" value="Unassembled WGS sequence"/>
</dbReference>
<dbReference type="SUPFAM" id="SSF49464">
    <property type="entry name" value="Carboxypeptidase regulatory domain-like"/>
    <property type="match status" value="1"/>
</dbReference>
<feature type="compositionally biased region" description="Basic and acidic residues" evidence="4">
    <location>
        <begin position="418"/>
        <end position="434"/>
    </location>
</feature>
<feature type="domain" description="Peptidase M14" evidence="6">
    <location>
        <begin position="1"/>
        <end position="268"/>
    </location>
</feature>
<keyword evidence="2" id="KW-0325">Glycoprotein</keyword>
<comment type="caution">
    <text evidence="3">Lacks conserved residue(s) required for the propagation of feature annotation.</text>
</comment>
<reference evidence="7" key="2">
    <citation type="submission" date="2017-10" db="EMBL/GenBank/DDBJ databases">
        <title>Ladona fulva Genome sequencing and assembly.</title>
        <authorList>
            <person name="Murali S."/>
            <person name="Richards S."/>
            <person name="Bandaranaike D."/>
            <person name="Bellair M."/>
            <person name="Blankenburg K."/>
            <person name="Chao H."/>
            <person name="Dinh H."/>
            <person name="Doddapaneni H."/>
            <person name="Dugan-Rocha S."/>
            <person name="Elkadiri S."/>
            <person name="Gnanaolivu R."/>
            <person name="Hernandez B."/>
            <person name="Skinner E."/>
            <person name="Javaid M."/>
            <person name="Lee S."/>
            <person name="Li M."/>
            <person name="Ming W."/>
            <person name="Munidasa M."/>
            <person name="Muniz J."/>
            <person name="Nguyen L."/>
            <person name="Hughes D."/>
            <person name="Osuji N."/>
            <person name="Pu L.-L."/>
            <person name="Puazo M."/>
            <person name="Qu C."/>
            <person name="Quiroz J."/>
            <person name="Raj R."/>
            <person name="Weissenberger G."/>
            <person name="Xin Y."/>
            <person name="Zou X."/>
            <person name="Han Y."/>
            <person name="Worley K."/>
            <person name="Muzny D."/>
            <person name="Gibbs R."/>
        </authorList>
    </citation>
    <scope>NUCLEOTIDE SEQUENCE</scope>
    <source>
        <strain evidence="7">Sampled in the wild</strain>
    </source>
</reference>
<keyword evidence="5" id="KW-1133">Transmembrane helix</keyword>
<feature type="transmembrane region" description="Helical" evidence="5">
    <location>
        <begin position="363"/>
        <end position="385"/>
    </location>
</feature>
<dbReference type="GO" id="GO:0006518">
    <property type="term" value="P:peptide metabolic process"/>
    <property type="evidence" value="ECO:0007669"/>
    <property type="project" value="TreeGrafter"/>
</dbReference>
<reference evidence="7" key="1">
    <citation type="submission" date="2013-04" db="EMBL/GenBank/DDBJ databases">
        <authorList>
            <person name="Qu J."/>
            <person name="Murali S.C."/>
            <person name="Bandaranaike D."/>
            <person name="Bellair M."/>
            <person name="Blankenburg K."/>
            <person name="Chao H."/>
            <person name="Dinh H."/>
            <person name="Doddapaneni H."/>
            <person name="Downs B."/>
            <person name="Dugan-Rocha S."/>
            <person name="Elkadiri S."/>
            <person name="Gnanaolivu R.D."/>
            <person name="Hernandez B."/>
            <person name="Javaid M."/>
            <person name="Jayaseelan J.C."/>
            <person name="Lee S."/>
            <person name="Li M."/>
            <person name="Ming W."/>
            <person name="Munidasa M."/>
            <person name="Muniz J."/>
            <person name="Nguyen L."/>
            <person name="Ongeri F."/>
            <person name="Osuji N."/>
            <person name="Pu L.-L."/>
            <person name="Puazo M."/>
            <person name="Qu C."/>
            <person name="Quiroz J."/>
            <person name="Raj R."/>
            <person name="Weissenberger G."/>
            <person name="Xin Y."/>
            <person name="Zou X."/>
            <person name="Han Y."/>
            <person name="Richards S."/>
            <person name="Worley K."/>
            <person name="Muzny D."/>
            <person name="Gibbs R."/>
        </authorList>
    </citation>
    <scope>NUCLEOTIDE SEQUENCE</scope>
    <source>
        <strain evidence="7">Sampled in the wild</strain>
    </source>
</reference>
<dbReference type="CDD" id="cd11308">
    <property type="entry name" value="Peptidase_M14NE-CP-C_like"/>
    <property type="match status" value="1"/>
</dbReference>
<feature type="region of interest" description="Disordered" evidence="4">
    <location>
        <begin position="418"/>
        <end position="449"/>
    </location>
</feature>
<dbReference type="GO" id="GO:0016485">
    <property type="term" value="P:protein processing"/>
    <property type="evidence" value="ECO:0007669"/>
    <property type="project" value="TreeGrafter"/>
</dbReference>
<dbReference type="InterPro" id="IPR008969">
    <property type="entry name" value="CarboxyPept-like_regulatory"/>
</dbReference>
<dbReference type="AlphaFoldDB" id="A0A8K0P9W0"/>
<proteinExistence type="inferred from homology"/>
<evidence type="ECO:0000256" key="1">
    <source>
        <dbReference type="ARBA" id="ARBA00005988"/>
    </source>
</evidence>
<name>A0A8K0P9W0_LADFU</name>
<dbReference type="EMBL" id="KZ309618">
    <property type="protein sequence ID" value="KAG8239376.1"/>
    <property type="molecule type" value="Genomic_DNA"/>
</dbReference>
<evidence type="ECO:0000256" key="3">
    <source>
        <dbReference type="PROSITE-ProRule" id="PRU01379"/>
    </source>
</evidence>